<keyword evidence="3" id="KW-1185">Reference proteome</keyword>
<reference evidence="3" key="1">
    <citation type="journal article" date="2013" name="Nature">
        <title>Draft genome of the wheat A-genome progenitor Triticum urartu.</title>
        <authorList>
            <person name="Ling H.Q."/>
            <person name="Zhao S."/>
            <person name="Liu D."/>
            <person name="Wang J."/>
            <person name="Sun H."/>
            <person name="Zhang C."/>
            <person name="Fan H."/>
            <person name="Li D."/>
            <person name="Dong L."/>
            <person name="Tao Y."/>
            <person name="Gao C."/>
            <person name="Wu H."/>
            <person name="Li Y."/>
            <person name="Cui Y."/>
            <person name="Guo X."/>
            <person name="Zheng S."/>
            <person name="Wang B."/>
            <person name="Yu K."/>
            <person name="Liang Q."/>
            <person name="Yang W."/>
            <person name="Lou X."/>
            <person name="Chen J."/>
            <person name="Feng M."/>
            <person name="Jian J."/>
            <person name="Zhang X."/>
            <person name="Luo G."/>
            <person name="Jiang Y."/>
            <person name="Liu J."/>
            <person name="Wang Z."/>
            <person name="Sha Y."/>
            <person name="Zhang B."/>
            <person name="Wu H."/>
            <person name="Tang D."/>
            <person name="Shen Q."/>
            <person name="Xue P."/>
            <person name="Zou S."/>
            <person name="Wang X."/>
            <person name="Liu X."/>
            <person name="Wang F."/>
            <person name="Yang Y."/>
            <person name="An X."/>
            <person name="Dong Z."/>
            <person name="Zhang K."/>
            <person name="Zhang X."/>
            <person name="Luo M.C."/>
            <person name="Dvorak J."/>
            <person name="Tong Y."/>
            <person name="Wang J."/>
            <person name="Yang H."/>
            <person name="Li Z."/>
            <person name="Wang D."/>
            <person name="Zhang A."/>
            <person name="Wang J."/>
        </authorList>
    </citation>
    <scope>NUCLEOTIDE SEQUENCE</scope>
    <source>
        <strain evidence="3">cv. G1812</strain>
    </source>
</reference>
<organism evidence="2 3">
    <name type="scientific">Triticum urartu</name>
    <name type="common">Red wild einkorn</name>
    <name type="synonym">Crithodium urartu</name>
    <dbReference type="NCBI Taxonomy" id="4572"/>
    <lineage>
        <taxon>Eukaryota</taxon>
        <taxon>Viridiplantae</taxon>
        <taxon>Streptophyta</taxon>
        <taxon>Embryophyta</taxon>
        <taxon>Tracheophyta</taxon>
        <taxon>Spermatophyta</taxon>
        <taxon>Magnoliopsida</taxon>
        <taxon>Liliopsida</taxon>
        <taxon>Poales</taxon>
        <taxon>Poaceae</taxon>
        <taxon>BOP clade</taxon>
        <taxon>Pooideae</taxon>
        <taxon>Triticodae</taxon>
        <taxon>Triticeae</taxon>
        <taxon>Triticinae</taxon>
        <taxon>Triticum</taxon>
    </lineage>
</organism>
<dbReference type="SUPFAM" id="SSF56112">
    <property type="entry name" value="Protein kinase-like (PK-like)"/>
    <property type="match status" value="1"/>
</dbReference>
<evidence type="ECO:0000313" key="2">
    <source>
        <dbReference type="EnsemblPlants" id="TuG1812G0200005281.01.T01.cds382326"/>
    </source>
</evidence>
<dbReference type="InterPro" id="IPR011009">
    <property type="entry name" value="Kinase-like_dom_sf"/>
</dbReference>
<reference evidence="2" key="2">
    <citation type="submission" date="2018-03" db="EMBL/GenBank/DDBJ databases">
        <title>The Triticum urartu genome reveals the dynamic nature of wheat genome evolution.</title>
        <authorList>
            <person name="Ling H."/>
            <person name="Ma B."/>
            <person name="Shi X."/>
            <person name="Liu H."/>
            <person name="Dong L."/>
            <person name="Sun H."/>
            <person name="Cao Y."/>
            <person name="Gao Q."/>
            <person name="Zheng S."/>
            <person name="Li Y."/>
            <person name="Yu Y."/>
            <person name="Du H."/>
            <person name="Qi M."/>
            <person name="Li Y."/>
            <person name="Yu H."/>
            <person name="Cui Y."/>
            <person name="Wang N."/>
            <person name="Chen C."/>
            <person name="Wu H."/>
            <person name="Zhao Y."/>
            <person name="Zhang J."/>
            <person name="Li Y."/>
            <person name="Zhou W."/>
            <person name="Zhang B."/>
            <person name="Hu W."/>
            <person name="Eijk M."/>
            <person name="Tang J."/>
            <person name="Witsenboer H."/>
            <person name="Zhao S."/>
            <person name="Li Z."/>
            <person name="Zhang A."/>
            <person name="Wang D."/>
            <person name="Liang C."/>
        </authorList>
    </citation>
    <scope>NUCLEOTIDE SEQUENCE [LARGE SCALE GENOMIC DNA]</scope>
    <source>
        <strain evidence="2">cv. G1812</strain>
    </source>
</reference>
<name>A0A8R7PKG0_TRIUA</name>
<protein>
    <recommendedName>
        <fullName evidence="4">Protein kinase domain-containing protein</fullName>
    </recommendedName>
</protein>
<feature type="region of interest" description="Disordered" evidence="1">
    <location>
        <begin position="1"/>
        <end position="25"/>
    </location>
</feature>
<reference evidence="2" key="3">
    <citation type="submission" date="2022-06" db="UniProtKB">
        <authorList>
            <consortium name="EnsemblPlants"/>
        </authorList>
    </citation>
    <scope>IDENTIFICATION</scope>
</reference>
<accession>A0A8R7PKG0</accession>
<dbReference type="AlphaFoldDB" id="A0A8R7PKG0"/>
<dbReference type="EnsemblPlants" id="TuG1812G0200005281.01.T01">
    <property type="protein sequence ID" value="TuG1812G0200005281.01.T01.cds382326"/>
    <property type="gene ID" value="TuG1812G0200005281.01"/>
</dbReference>
<evidence type="ECO:0008006" key="4">
    <source>
        <dbReference type="Google" id="ProtNLM"/>
    </source>
</evidence>
<dbReference type="Gene3D" id="3.30.200.20">
    <property type="entry name" value="Phosphorylase Kinase, domain 1"/>
    <property type="match status" value="1"/>
</dbReference>
<feature type="compositionally biased region" description="Basic residues" evidence="1">
    <location>
        <begin position="1"/>
        <end position="14"/>
    </location>
</feature>
<dbReference type="Proteomes" id="UP000015106">
    <property type="component" value="Chromosome 2"/>
</dbReference>
<sequence length="78" mass="8867">KSSRKVQNKHKLKHLNASDELGNEDTELPSVGFEDILIATNYFSDHIMLGKGGFGKVYKVMNIFNFISEEQIFLPFSC</sequence>
<evidence type="ECO:0000313" key="3">
    <source>
        <dbReference type="Proteomes" id="UP000015106"/>
    </source>
</evidence>
<dbReference type="Gramene" id="TuG1812G0200005281.01.T01">
    <property type="protein sequence ID" value="TuG1812G0200005281.01.T01.cds382326"/>
    <property type="gene ID" value="TuG1812G0200005281.01"/>
</dbReference>
<evidence type="ECO:0000256" key="1">
    <source>
        <dbReference type="SAM" id="MobiDB-lite"/>
    </source>
</evidence>
<proteinExistence type="predicted"/>